<gene>
    <name evidence="2" type="ORF">MNOR_LOCUS3608</name>
</gene>
<keyword evidence="3" id="KW-1185">Reference proteome</keyword>
<evidence type="ECO:0000256" key="1">
    <source>
        <dbReference type="SAM" id="Phobius"/>
    </source>
</evidence>
<feature type="transmembrane region" description="Helical" evidence="1">
    <location>
        <begin position="12"/>
        <end position="31"/>
    </location>
</feature>
<evidence type="ECO:0000313" key="3">
    <source>
        <dbReference type="Proteomes" id="UP001497623"/>
    </source>
</evidence>
<keyword evidence="1" id="KW-0812">Transmembrane</keyword>
<feature type="non-terminal residue" evidence="2">
    <location>
        <position position="1"/>
    </location>
</feature>
<sequence length="103" mass="11703">KFPQITPFGDPGTTNIVFFGLGLSGMVLDILNLKNKEKIYFVLILAILADLEDPLNPPYGFSPRLLRLPLQRPVGYTNYNITYLKHGLARYWFFLQGVKILSS</sequence>
<comment type="caution">
    <text evidence="2">The sequence shown here is derived from an EMBL/GenBank/DDBJ whole genome shotgun (WGS) entry which is preliminary data.</text>
</comment>
<dbReference type="EMBL" id="CAXKWB010001248">
    <property type="protein sequence ID" value="CAL4063753.1"/>
    <property type="molecule type" value="Genomic_DNA"/>
</dbReference>
<organism evidence="2 3">
    <name type="scientific">Meganyctiphanes norvegica</name>
    <name type="common">Northern krill</name>
    <name type="synonym">Thysanopoda norvegica</name>
    <dbReference type="NCBI Taxonomy" id="48144"/>
    <lineage>
        <taxon>Eukaryota</taxon>
        <taxon>Metazoa</taxon>
        <taxon>Ecdysozoa</taxon>
        <taxon>Arthropoda</taxon>
        <taxon>Crustacea</taxon>
        <taxon>Multicrustacea</taxon>
        <taxon>Malacostraca</taxon>
        <taxon>Eumalacostraca</taxon>
        <taxon>Eucarida</taxon>
        <taxon>Euphausiacea</taxon>
        <taxon>Euphausiidae</taxon>
        <taxon>Meganyctiphanes</taxon>
    </lineage>
</organism>
<reference evidence="2 3" key="1">
    <citation type="submission" date="2024-05" db="EMBL/GenBank/DDBJ databases">
        <authorList>
            <person name="Wallberg A."/>
        </authorList>
    </citation>
    <scope>NUCLEOTIDE SEQUENCE [LARGE SCALE GENOMIC DNA]</scope>
</reference>
<name>A0AAV2PS56_MEGNR</name>
<keyword evidence="1" id="KW-0472">Membrane</keyword>
<dbReference type="Proteomes" id="UP001497623">
    <property type="component" value="Unassembled WGS sequence"/>
</dbReference>
<accession>A0AAV2PS56</accession>
<dbReference type="AlphaFoldDB" id="A0AAV2PS56"/>
<evidence type="ECO:0000313" key="2">
    <source>
        <dbReference type="EMBL" id="CAL4063753.1"/>
    </source>
</evidence>
<keyword evidence="1" id="KW-1133">Transmembrane helix</keyword>
<protein>
    <submittedName>
        <fullName evidence="2">Uncharacterized protein</fullName>
    </submittedName>
</protein>
<proteinExistence type="predicted"/>